<organism evidence="1 2">
    <name type="scientific">Limosilactobacillus mucosae LM1</name>
    <dbReference type="NCBI Taxonomy" id="1130798"/>
    <lineage>
        <taxon>Bacteria</taxon>
        <taxon>Bacillati</taxon>
        <taxon>Bacillota</taxon>
        <taxon>Bacilli</taxon>
        <taxon>Lactobacillales</taxon>
        <taxon>Lactobacillaceae</taxon>
        <taxon>Limosilactobacillus</taxon>
    </lineage>
</organism>
<dbReference type="EMBL" id="CP011013">
    <property type="protein sequence ID" value="AJT51219.1"/>
    <property type="molecule type" value="Genomic_DNA"/>
</dbReference>
<protein>
    <submittedName>
        <fullName evidence="1">Uncharacterized protein</fullName>
    </submittedName>
</protein>
<accession>A0A0D4CMC5</accession>
<evidence type="ECO:0000313" key="1">
    <source>
        <dbReference type="EMBL" id="AJT51219.1"/>
    </source>
</evidence>
<gene>
    <name evidence="1" type="ORF">LBLM1_09785</name>
</gene>
<proteinExistence type="predicted"/>
<evidence type="ECO:0000313" key="2">
    <source>
        <dbReference type="Proteomes" id="UP000003645"/>
    </source>
</evidence>
<keyword evidence="2" id="KW-1185">Reference proteome</keyword>
<dbReference type="AlphaFoldDB" id="A0A0D4CMC5"/>
<sequence length="86" mass="9994">MTWQESYEKFYDSLSEAKKKLFKVIFLLLQASETLTDEYGNDFADFSAVVSSLKSSQAVLKEVYQAMLQAEKSRKDYFKEAENDEI</sequence>
<dbReference type="HOGENOM" id="CLU_2493996_0_0_9"/>
<dbReference type="RefSeq" id="WP_045025460.1">
    <property type="nucleotide sequence ID" value="NZ_CP011013.1"/>
</dbReference>
<reference evidence="1 2" key="1">
    <citation type="journal article" date="2012" name="J. Bacteriol.">
        <title>Genome sequence of Lactobacillus mucosae LM1, isolated from piglet feces.</title>
        <authorList>
            <person name="Lee J.H."/>
            <person name="Valeriano V.D."/>
            <person name="Shin Y.R."/>
            <person name="Chae J.P."/>
            <person name="Kim G.B."/>
            <person name="Ham J.S."/>
            <person name="Chun J."/>
            <person name="Kang D.K."/>
        </authorList>
    </citation>
    <scope>NUCLEOTIDE SEQUENCE [LARGE SCALE GENOMIC DNA]</scope>
    <source>
        <strain evidence="1 2">LM1</strain>
    </source>
</reference>
<dbReference type="Proteomes" id="UP000003645">
    <property type="component" value="Chromosome"/>
</dbReference>
<dbReference type="STRING" id="1130798.LBLM1_09785"/>
<name>A0A0D4CMC5_LIMMU</name>
<dbReference type="KEGG" id="lmu:LBLM1_09785"/>